<reference evidence="2" key="1">
    <citation type="submission" date="2018-07" db="EMBL/GenBank/DDBJ databases">
        <title>Streptacidiphilus bronchialis DSM 106435 chromosome.</title>
        <authorList>
            <person name="Batra D."/>
            <person name="Gulvik C.A."/>
        </authorList>
    </citation>
    <scope>NUCLEOTIDE SEQUENCE [LARGE SCALE GENOMIC DNA]</scope>
    <source>
        <strain evidence="2">DSM 106435</strain>
    </source>
</reference>
<name>A0A345T2J4_9ACTN</name>
<keyword evidence="2" id="KW-1185">Reference proteome</keyword>
<accession>A0A345T2J4</accession>
<gene>
    <name evidence="1" type="ORF">C7M71_025190</name>
</gene>
<dbReference type="Proteomes" id="UP000249340">
    <property type="component" value="Chromosome"/>
</dbReference>
<dbReference type="InterPro" id="IPR046030">
    <property type="entry name" value="DUF5988"/>
</dbReference>
<sequence length="72" mass="8173">MSDKHPNVILLGGPAGGLPDDHRIHHVTDLDAPLKLFRGNRYEHYRPTPETLRSGADRLRVFTWSHSTFVAE</sequence>
<evidence type="ECO:0000313" key="2">
    <source>
        <dbReference type="Proteomes" id="UP000249340"/>
    </source>
</evidence>
<organism evidence="1 2">
    <name type="scientific">Peterkaempfera bronchialis</name>
    <dbReference type="NCBI Taxonomy" id="2126346"/>
    <lineage>
        <taxon>Bacteria</taxon>
        <taxon>Bacillati</taxon>
        <taxon>Actinomycetota</taxon>
        <taxon>Actinomycetes</taxon>
        <taxon>Kitasatosporales</taxon>
        <taxon>Streptomycetaceae</taxon>
        <taxon>Peterkaempfera</taxon>
    </lineage>
</organism>
<dbReference type="AlphaFoldDB" id="A0A345T2J4"/>
<protein>
    <submittedName>
        <fullName evidence="1">Uncharacterized protein</fullName>
    </submittedName>
</protein>
<dbReference type="RefSeq" id="WP_111488994.1">
    <property type="nucleotide sequence ID" value="NZ_CP031264.1"/>
</dbReference>
<dbReference type="EMBL" id="CP031264">
    <property type="protein sequence ID" value="AXI80199.1"/>
    <property type="molecule type" value="Genomic_DNA"/>
</dbReference>
<dbReference type="KEGG" id="stri:C7M71_025190"/>
<dbReference type="Pfam" id="PF19450">
    <property type="entry name" value="DUF5988"/>
    <property type="match status" value="1"/>
</dbReference>
<proteinExistence type="predicted"/>
<dbReference type="OrthoDB" id="3402203at2"/>
<evidence type="ECO:0000313" key="1">
    <source>
        <dbReference type="EMBL" id="AXI80199.1"/>
    </source>
</evidence>